<comment type="caution">
    <text evidence="1">The sequence shown here is derived from an EMBL/GenBank/DDBJ whole genome shotgun (WGS) entry which is preliminary data.</text>
</comment>
<dbReference type="PATRIC" id="fig|1354264.4.peg.2671"/>
<name>A0A1B7JXG2_9ENTR</name>
<evidence type="ECO:0000313" key="1">
    <source>
        <dbReference type="EMBL" id="OAT52599.1"/>
    </source>
</evidence>
<sequence>MNFLKLFFILVIIPCQSYALNFSSTILKLNCPERGLVEVILHVYEHTQQSWKGHFETGAGHKRVGDIEIIPFANGDTLLHRISTDTFGYVYYGEERVKHCLKLDERPVYPTFG</sequence>
<organism evidence="1 2">
    <name type="scientific">Kluyvera georgiana ATCC 51603</name>
    <dbReference type="NCBI Taxonomy" id="1354264"/>
    <lineage>
        <taxon>Bacteria</taxon>
        <taxon>Pseudomonadati</taxon>
        <taxon>Pseudomonadota</taxon>
        <taxon>Gammaproteobacteria</taxon>
        <taxon>Enterobacterales</taxon>
        <taxon>Enterobacteriaceae</taxon>
        <taxon>Kluyvera</taxon>
    </lineage>
</organism>
<proteinExistence type="predicted"/>
<dbReference type="Proteomes" id="UP000078386">
    <property type="component" value="Unassembled WGS sequence"/>
</dbReference>
<evidence type="ECO:0000313" key="2">
    <source>
        <dbReference type="Proteomes" id="UP000078386"/>
    </source>
</evidence>
<dbReference type="AlphaFoldDB" id="A0A1B7JXG2"/>
<reference evidence="1 2" key="1">
    <citation type="submission" date="2016-04" db="EMBL/GenBank/DDBJ databases">
        <title>ATOL: Assembling a taxonomically balanced genome-scale reconstruction of the evolutionary history of the Enterobacteriaceae.</title>
        <authorList>
            <person name="Plunkett G.III."/>
            <person name="Neeno-Eckwall E.C."/>
            <person name="Glasner J.D."/>
            <person name="Perna N.T."/>
        </authorList>
    </citation>
    <scope>NUCLEOTIDE SEQUENCE [LARGE SCALE GENOMIC DNA]</scope>
    <source>
        <strain evidence="1 2">ATCC 51603</strain>
    </source>
</reference>
<gene>
    <name evidence="1" type="ORF">M989_02567</name>
</gene>
<dbReference type="EMBL" id="LXEU01000049">
    <property type="protein sequence ID" value="OAT52599.1"/>
    <property type="molecule type" value="Genomic_DNA"/>
</dbReference>
<protein>
    <submittedName>
        <fullName evidence="1">Uncharacterized protein</fullName>
    </submittedName>
</protein>
<keyword evidence="2" id="KW-1185">Reference proteome</keyword>
<accession>A0A1B7JXG2</accession>